<evidence type="ECO:0000256" key="1">
    <source>
        <dbReference type="SAM" id="MobiDB-lite"/>
    </source>
</evidence>
<protein>
    <submittedName>
        <fullName evidence="2">Uncharacterized protein</fullName>
    </submittedName>
</protein>
<organism evidence="2 3">
    <name type="scientific">Puccinia coronata f. sp. avenae</name>
    <dbReference type="NCBI Taxonomy" id="200324"/>
    <lineage>
        <taxon>Eukaryota</taxon>
        <taxon>Fungi</taxon>
        <taxon>Dikarya</taxon>
        <taxon>Basidiomycota</taxon>
        <taxon>Pucciniomycotina</taxon>
        <taxon>Pucciniomycetes</taxon>
        <taxon>Pucciniales</taxon>
        <taxon>Pucciniaceae</taxon>
        <taxon>Puccinia</taxon>
    </lineage>
</organism>
<reference evidence="2 3" key="1">
    <citation type="submission" date="2017-11" db="EMBL/GenBank/DDBJ databases">
        <title>De novo assembly and phasing of dikaryotic genomes from two isolates of Puccinia coronata f. sp. avenae, the causal agent of oat crown rust.</title>
        <authorList>
            <person name="Miller M.E."/>
            <person name="Zhang Y."/>
            <person name="Omidvar V."/>
            <person name="Sperschneider J."/>
            <person name="Schwessinger B."/>
            <person name="Raley C."/>
            <person name="Palmer J.M."/>
            <person name="Garnica D."/>
            <person name="Upadhyaya N."/>
            <person name="Rathjen J."/>
            <person name="Taylor J.M."/>
            <person name="Park R.F."/>
            <person name="Dodds P.N."/>
            <person name="Hirsch C.D."/>
            <person name="Kianian S.F."/>
            <person name="Figueroa M."/>
        </authorList>
    </citation>
    <scope>NUCLEOTIDE SEQUENCE [LARGE SCALE GENOMIC DNA]</scope>
    <source>
        <strain evidence="2">12NC29</strain>
    </source>
</reference>
<accession>A0A2N5T959</accession>
<feature type="compositionally biased region" description="Polar residues" evidence="1">
    <location>
        <begin position="229"/>
        <end position="245"/>
    </location>
</feature>
<gene>
    <name evidence="2" type="ORF">PCANC_28856</name>
</gene>
<proteinExistence type="predicted"/>
<evidence type="ECO:0000313" key="2">
    <source>
        <dbReference type="EMBL" id="PLW22044.1"/>
    </source>
</evidence>
<dbReference type="EMBL" id="PGCJ01000777">
    <property type="protein sequence ID" value="PLW22044.1"/>
    <property type="molecule type" value="Genomic_DNA"/>
</dbReference>
<comment type="caution">
    <text evidence="2">The sequence shown here is derived from an EMBL/GenBank/DDBJ whole genome shotgun (WGS) entry which is preliminary data.</text>
</comment>
<sequence length="286" mass="30577">MSTGRTPNHPVLIATFLEAHGDPAVDCVRGSQYGFVLTQTTIQCAGLSNDAALDLPVTLLTNMTLSNTILTGFFFFLTGRFLAPNDGTSPVVNYAQEALLPIPLTLGVAVDSANKTFIVGLGQVVERQEAVSNNTTQTTQEIQIVGNLVDWDTKLDMAVVMDLLPPAPGLHLVIDLDAICKIKLTPRKDKLVESKAKGAPTHKPKGLPARSKPSQPSPPDLKGKHKMQSSDTTGKESNPSSSNKLEASHAAPIPVKQANKAPLGSRPRSRPCNSVIQDAAKRMKMM</sequence>
<feature type="region of interest" description="Disordered" evidence="1">
    <location>
        <begin position="191"/>
        <end position="286"/>
    </location>
</feature>
<dbReference type="AlphaFoldDB" id="A0A2N5T959"/>
<dbReference type="Proteomes" id="UP000235388">
    <property type="component" value="Unassembled WGS sequence"/>
</dbReference>
<keyword evidence="3" id="KW-1185">Reference proteome</keyword>
<name>A0A2N5T959_9BASI</name>
<evidence type="ECO:0000313" key="3">
    <source>
        <dbReference type="Proteomes" id="UP000235388"/>
    </source>
</evidence>